<accession>A0ACB9X3I1</accession>
<protein>
    <submittedName>
        <fullName evidence="1">Uncharacterized protein</fullName>
    </submittedName>
</protein>
<gene>
    <name evidence="1" type="ORF">KUCAC02_028748</name>
</gene>
<keyword evidence="2" id="KW-1185">Reference proteome</keyword>
<sequence>MCLLQRQIGEDHREKTLFEDWRGGVTGAHTYFYADEAKCDKHMETFIKCIKASGGSSMDGFTAIKMTALGRPQFLLQFSEVLAKWRQFFAFLESQQGGEGMQALEQRLELQQLQALFILQRPTHSFLSSLGELEPLLQKFNNEEEKQMERMLQCMDTLVKKAYDNVTMDVELSRHEGWHFAAKLAYMYQEREWAGDLDYEDPINPDYESTNIMCLDYVLVVDCTQQKCQCYGGCP</sequence>
<name>A0ACB9X3I1_CHAAC</name>
<dbReference type="Proteomes" id="UP001057452">
    <property type="component" value="Chromosome 9"/>
</dbReference>
<organism evidence="1 2">
    <name type="scientific">Chaenocephalus aceratus</name>
    <name type="common">Blackfin icefish</name>
    <name type="synonym">Chaenichthys aceratus</name>
    <dbReference type="NCBI Taxonomy" id="36190"/>
    <lineage>
        <taxon>Eukaryota</taxon>
        <taxon>Metazoa</taxon>
        <taxon>Chordata</taxon>
        <taxon>Craniata</taxon>
        <taxon>Vertebrata</taxon>
        <taxon>Euteleostomi</taxon>
        <taxon>Actinopterygii</taxon>
        <taxon>Neopterygii</taxon>
        <taxon>Teleostei</taxon>
        <taxon>Neoteleostei</taxon>
        <taxon>Acanthomorphata</taxon>
        <taxon>Eupercaria</taxon>
        <taxon>Perciformes</taxon>
        <taxon>Notothenioidei</taxon>
        <taxon>Channichthyidae</taxon>
        <taxon>Chaenocephalus</taxon>
    </lineage>
</organism>
<comment type="caution">
    <text evidence="1">The sequence shown here is derived from an EMBL/GenBank/DDBJ whole genome shotgun (WGS) entry which is preliminary data.</text>
</comment>
<dbReference type="EMBL" id="CM043793">
    <property type="protein sequence ID" value="KAI4820780.1"/>
    <property type="molecule type" value="Genomic_DNA"/>
</dbReference>
<evidence type="ECO:0000313" key="2">
    <source>
        <dbReference type="Proteomes" id="UP001057452"/>
    </source>
</evidence>
<evidence type="ECO:0000313" key="1">
    <source>
        <dbReference type="EMBL" id="KAI4820780.1"/>
    </source>
</evidence>
<proteinExistence type="predicted"/>
<reference evidence="1" key="1">
    <citation type="submission" date="2022-05" db="EMBL/GenBank/DDBJ databases">
        <title>Chromosome-level genome of Chaenocephalus aceratus.</title>
        <authorList>
            <person name="Park H."/>
        </authorList>
    </citation>
    <scope>NUCLEOTIDE SEQUENCE</scope>
    <source>
        <strain evidence="1">KU_202001</strain>
    </source>
</reference>